<dbReference type="PANTHER" id="PTHR30218:SF0">
    <property type="entry name" value="POLYPHOSPHATE KINASE"/>
    <property type="match status" value="1"/>
</dbReference>
<keyword evidence="6" id="KW-0479">Metal-binding</keyword>
<dbReference type="InterPro" id="IPR041108">
    <property type="entry name" value="PP_kinase_C_1"/>
</dbReference>
<evidence type="ECO:0000256" key="3">
    <source>
        <dbReference type="ARBA" id="ARBA00022741"/>
    </source>
</evidence>
<keyword evidence="13" id="KW-1185">Reference proteome</keyword>
<dbReference type="InterPro" id="IPR003414">
    <property type="entry name" value="PP_kinase"/>
</dbReference>
<dbReference type="AlphaFoldDB" id="S0NIM9"/>
<comment type="caution">
    <text evidence="12">The sequence shown here is derived from an EMBL/GenBank/DDBJ whole genome shotgun (WGS) entry which is preliminary data.</text>
</comment>
<reference evidence="12 13" key="1">
    <citation type="submission" date="2013-03" db="EMBL/GenBank/DDBJ databases">
        <title>The Genome Sequence of Enterococcus saccharolyticus ATCC_43076 (Illumina only assembly).</title>
        <authorList>
            <consortium name="The Broad Institute Genomics Platform"/>
            <consortium name="The Broad Institute Genome Sequencing Center for Infectious Disease"/>
            <person name="Earl A."/>
            <person name="Russ C."/>
            <person name="Gilmore M."/>
            <person name="Surin D."/>
            <person name="Walker B."/>
            <person name="Young S."/>
            <person name="Zeng Q."/>
            <person name="Gargeya S."/>
            <person name="Fitzgerald M."/>
            <person name="Haas B."/>
            <person name="Abouelleil A."/>
            <person name="Allen A.W."/>
            <person name="Alvarado L."/>
            <person name="Arachchi H.M."/>
            <person name="Berlin A.M."/>
            <person name="Chapman S.B."/>
            <person name="Gainer-Dewar J."/>
            <person name="Goldberg J."/>
            <person name="Griggs A."/>
            <person name="Gujja S."/>
            <person name="Hansen M."/>
            <person name="Howarth C."/>
            <person name="Imamovic A."/>
            <person name="Ireland A."/>
            <person name="Larimer J."/>
            <person name="McCowan C."/>
            <person name="Murphy C."/>
            <person name="Pearson M."/>
            <person name="Poon T.W."/>
            <person name="Priest M."/>
            <person name="Roberts A."/>
            <person name="Saif S."/>
            <person name="Shea T."/>
            <person name="Sisk P."/>
            <person name="Sykes S."/>
            <person name="Wortman J."/>
            <person name="Nusbaum C."/>
            <person name="Birren B."/>
        </authorList>
    </citation>
    <scope>NUCLEOTIDE SEQUENCE [LARGE SCALE GENOMIC DNA]</scope>
    <source>
        <strain evidence="12 13">ATCC 43076</strain>
    </source>
</reference>
<feature type="binding site" evidence="6">
    <location>
        <position position="562"/>
    </location>
    <ligand>
        <name>ATP</name>
        <dbReference type="ChEBI" id="CHEBI:30616"/>
    </ligand>
</feature>
<dbReference type="SUPFAM" id="SSF143724">
    <property type="entry name" value="PHP14-like"/>
    <property type="match status" value="1"/>
</dbReference>
<dbReference type="Gene3D" id="3.30.1840.10">
    <property type="entry name" value="Polyphosphate kinase middle domain"/>
    <property type="match status" value="1"/>
</dbReference>
<dbReference type="Pfam" id="PF02503">
    <property type="entry name" value="PP_kinase"/>
    <property type="match status" value="1"/>
</dbReference>
<dbReference type="Gene3D" id="1.20.58.310">
    <property type="entry name" value="Polyphosphate kinase N-terminal domain"/>
    <property type="match status" value="1"/>
</dbReference>
<keyword evidence="4 6" id="KW-0418">Kinase</keyword>
<dbReference type="eggNOG" id="COG0855">
    <property type="taxonomic scope" value="Bacteria"/>
</dbReference>
<dbReference type="NCBIfam" id="TIGR03705">
    <property type="entry name" value="poly_P_kin"/>
    <property type="match status" value="1"/>
</dbReference>
<dbReference type="InterPro" id="IPR036830">
    <property type="entry name" value="PP_kinase_middle_dom_sf"/>
</dbReference>
<keyword evidence="2 6" id="KW-0808">Transferase</keyword>
<dbReference type="GO" id="GO:0009358">
    <property type="term" value="C:polyphosphate kinase complex"/>
    <property type="evidence" value="ECO:0007669"/>
    <property type="project" value="InterPro"/>
</dbReference>
<dbReference type="EC" id="2.7.4.1" evidence="6 7"/>
<feature type="binding site" evidence="6">
    <location>
        <position position="590"/>
    </location>
    <ligand>
        <name>ATP</name>
        <dbReference type="ChEBI" id="CHEBI:30616"/>
    </ligand>
</feature>
<evidence type="ECO:0000256" key="7">
    <source>
        <dbReference type="RuleBase" id="RU003800"/>
    </source>
</evidence>
<comment type="PTM">
    <text evidence="6 7">An intermediate of this reaction is the autophosphorylated ppk in which a phosphate is covalently linked to a histidine residue through a N-P bond.</text>
</comment>
<feature type="domain" description="Polyphosphate kinase N-terminal" evidence="9">
    <location>
        <begin position="11"/>
        <end position="113"/>
    </location>
</feature>
<evidence type="ECO:0000313" key="13">
    <source>
        <dbReference type="Proteomes" id="UP000014136"/>
    </source>
</evidence>
<dbReference type="NCBIfam" id="NF003921">
    <property type="entry name" value="PRK05443.2-2"/>
    <property type="match status" value="1"/>
</dbReference>
<sequence length="707" mass="82086">MEVSEFTSLNYYHRDLSWLLFNRRVIHEANDPSNPLLEQLRFLAIASSNLDEFFMVRVPSIQSLARLQPKAKDARTGWTQEEVLFKLYEINLNNTRLQYQYFNQIIEDLAQHQQFVKSVDELSETQLQEVDRFFYELLLPAVTPIGLDAYHAFPKLAEKKVHIFVQVRQENRIERAVIPLPPLFSRLHQLADEQTYLLVEELITKHLPELFVGWEIDHSFCFRITYDKDLEFREDTDEKLFTQMEEYIVERSKGLPSRLEISGTWSKEIEESVLILADLLQLKARDLYWVPGPLDLTFLFPFVDTLAKEFPGLVFPRFTGNTYKEKGPQLFQAIEKNDLLFHHPYDSFEVVLNFLEAAAEDPNTIAIKQTLYRMAPHSRVVKALKKAAAKGKQVTVLVELKARFDEENNLHWVQELEEAGCYVSYGLHQLKTHSKALLVVKKEGRQVKQYAHFGTGNYNEKTSSIYTDISLFTAKKEYVEDITAFFNYLSGYREVPHYQKIAVSPNGIQHKLLEKIEDTMTHYQQTKQGAICFKMNSLTDKVVINKLYEASQVGVPIHLIVRGACCLKPGIPHLSEAIEVTSIVGRFLEHSRIYAFYTSEEDAEVWISSADIMTRNMLHRIEIATPVEKGPALDKLLTVLDAFKKDRKKAYLLTESGHFRRFTEDNSFSSQDYFMTNSQPQSEMILPFQTLDNPNLLSKIRKIWQSH</sequence>
<dbReference type="InterPro" id="IPR024953">
    <property type="entry name" value="PP_kinase_middle"/>
</dbReference>
<dbReference type="InterPro" id="IPR025200">
    <property type="entry name" value="PPK_C_dom2"/>
</dbReference>
<evidence type="ECO:0000256" key="4">
    <source>
        <dbReference type="ARBA" id="ARBA00022777"/>
    </source>
</evidence>
<dbReference type="Pfam" id="PF13090">
    <property type="entry name" value="PP_kinase_C"/>
    <property type="match status" value="1"/>
</dbReference>
<dbReference type="HAMAP" id="MF_00347">
    <property type="entry name" value="Polyphosphate_kinase"/>
    <property type="match status" value="1"/>
</dbReference>
<dbReference type="GO" id="GO:0046872">
    <property type="term" value="F:metal ion binding"/>
    <property type="evidence" value="ECO:0007669"/>
    <property type="project" value="UniProtKB-KW"/>
</dbReference>
<dbReference type="PIRSF" id="PIRSF015589">
    <property type="entry name" value="PP_kinase"/>
    <property type="match status" value="1"/>
</dbReference>
<evidence type="ECO:0000259" key="9">
    <source>
        <dbReference type="Pfam" id="PF13089"/>
    </source>
</evidence>
<feature type="binding site" evidence="6">
    <location>
        <position position="49"/>
    </location>
    <ligand>
        <name>ATP</name>
        <dbReference type="ChEBI" id="CHEBI:30616"/>
    </ligand>
</feature>
<dbReference type="EMBL" id="AHYT01000010">
    <property type="protein sequence ID" value="EOT26403.1"/>
    <property type="molecule type" value="Genomic_DNA"/>
</dbReference>
<evidence type="ECO:0000259" key="10">
    <source>
        <dbReference type="Pfam" id="PF13090"/>
    </source>
</evidence>
<comment type="similarity">
    <text evidence="6 7">Belongs to the polyphosphate kinase 1 (PPK1) family.</text>
</comment>
<dbReference type="OrthoDB" id="9761456at2"/>
<comment type="cofactor">
    <cofactor evidence="6">
        <name>Mg(2+)</name>
        <dbReference type="ChEBI" id="CHEBI:18420"/>
    </cofactor>
</comment>
<dbReference type="STRING" id="41997.RV16_GL002051"/>
<dbReference type="GO" id="GO:0005524">
    <property type="term" value="F:ATP binding"/>
    <property type="evidence" value="ECO:0007669"/>
    <property type="project" value="UniProtKB-KW"/>
</dbReference>
<dbReference type="Proteomes" id="UP000014136">
    <property type="component" value="Unassembled WGS sequence"/>
</dbReference>
<name>S0NIM9_9ENTE</name>
<keyword evidence="6" id="KW-0460">Magnesium</keyword>
<dbReference type="NCBIfam" id="NF003917">
    <property type="entry name" value="PRK05443.1-1"/>
    <property type="match status" value="1"/>
</dbReference>
<accession>S0NIM9</accession>
<dbReference type="InterPro" id="IPR025198">
    <property type="entry name" value="PPK_N_dom"/>
</dbReference>
<dbReference type="Gene3D" id="3.30.870.10">
    <property type="entry name" value="Endonuclease Chain A"/>
    <property type="match status" value="2"/>
</dbReference>
<evidence type="ECO:0000259" key="11">
    <source>
        <dbReference type="Pfam" id="PF17941"/>
    </source>
</evidence>
<dbReference type="InterPro" id="IPR036832">
    <property type="entry name" value="PPK_N_dom_sf"/>
</dbReference>
<evidence type="ECO:0000259" key="8">
    <source>
        <dbReference type="Pfam" id="PF02503"/>
    </source>
</evidence>
<dbReference type="SUPFAM" id="SSF140356">
    <property type="entry name" value="PPK N-terminal domain-like"/>
    <property type="match status" value="1"/>
</dbReference>
<evidence type="ECO:0000256" key="1">
    <source>
        <dbReference type="ARBA" id="ARBA00022553"/>
    </source>
</evidence>
<keyword evidence="3 6" id="KW-0547">Nucleotide-binding</keyword>
<evidence type="ECO:0000313" key="12">
    <source>
        <dbReference type="EMBL" id="EOT26403.1"/>
    </source>
</evidence>
<comment type="function">
    <text evidence="6 7">Catalyzes the reversible transfer of the terminal phosphate of ATP to form a long-chain polyphosphate (polyP).</text>
</comment>
<keyword evidence="5 6" id="KW-0067">ATP-binding</keyword>
<evidence type="ECO:0000256" key="2">
    <source>
        <dbReference type="ARBA" id="ARBA00022679"/>
    </source>
</evidence>
<dbReference type="HOGENOM" id="CLU_009678_5_0_9"/>
<dbReference type="PATRIC" id="fig|1139996.3.peg.2142"/>
<organism evidence="12 13">
    <name type="scientific">Enterococcus saccharolyticus subsp. saccharolyticus ATCC 43076</name>
    <dbReference type="NCBI Taxonomy" id="1139996"/>
    <lineage>
        <taxon>Bacteria</taxon>
        <taxon>Bacillati</taxon>
        <taxon>Bacillota</taxon>
        <taxon>Bacilli</taxon>
        <taxon>Lactobacillales</taxon>
        <taxon>Enterococcaceae</taxon>
        <taxon>Enterococcus</taxon>
    </lineage>
</organism>
<proteinExistence type="inferred from homology"/>
<feature type="binding site" evidence="6">
    <location>
        <position position="466"/>
    </location>
    <ligand>
        <name>ATP</name>
        <dbReference type="ChEBI" id="CHEBI:30616"/>
    </ligand>
</feature>
<dbReference type="Pfam" id="PF13089">
    <property type="entry name" value="PP_kinase_N"/>
    <property type="match status" value="1"/>
</dbReference>
<feature type="domain" description="Polyphosphate kinase middle" evidence="8">
    <location>
        <begin position="126"/>
        <end position="301"/>
    </location>
</feature>
<feature type="binding site" evidence="6">
    <location>
        <position position="403"/>
    </location>
    <ligand>
        <name>Mg(2+)</name>
        <dbReference type="ChEBI" id="CHEBI:18420"/>
    </ligand>
</feature>
<dbReference type="GO" id="GO:0008976">
    <property type="term" value="F:polyphosphate kinase activity"/>
    <property type="evidence" value="ECO:0007669"/>
    <property type="project" value="UniProtKB-UniRule"/>
</dbReference>
<evidence type="ECO:0000256" key="5">
    <source>
        <dbReference type="ARBA" id="ARBA00022840"/>
    </source>
</evidence>
<feature type="domain" description="Polyphosphate kinase C-terminal" evidence="11">
    <location>
        <begin position="330"/>
        <end position="493"/>
    </location>
</feature>
<protein>
    <recommendedName>
        <fullName evidence="6 7">Polyphosphate kinase</fullName>
        <ecNumber evidence="6 7">2.7.4.1</ecNumber>
    </recommendedName>
    <alternativeName>
        <fullName evidence="6">ATP-polyphosphate phosphotransferase</fullName>
    </alternativeName>
    <alternativeName>
        <fullName evidence="6">Polyphosphoric acid kinase</fullName>
    </alternativeName>
</protein>
<comment type="catalytic activity">
    <reaction evidence="6 7">
        <text>[phosphate](n) + ATP = [phosphate](n+1) + ADP</text>
        <dbReference type="Rhea" id="RHEA:19573"/>
        <dbReference type="Rhea" id="RHEA-COMP:9859"/>
        <dbReference type="Rhea" id="RHEA-COMP:14280"/>
        <dbReference type="ChEBI" id="CHEBI:16838"/>
        <dbReference type="ChEBI" id="CHEBI:30616"/>
        <dbReference type="ChEBI" id="CHEBI:456216"/>
        <dbReference type="EC" id="2.7.4.1"/>
    </reaction>
</comment>
<feature type="domain" description="Polyphosphate kinase C-terminal" evidence="10">
    <location>
        <begin position="502"/>
        <end position="667"/>
    </location>
</feature>
<keyword evidence="1 6" id="KW-0597">Phosphoprotein</keyword>
<feature type="binding site" evidence="6">
    <location>
        <position position="373"/>
    </location>
    <ligand>
        <name>Mg(2+)</name>
        <dbReference type="ChEBI" id="CHEBI:18420"/>
    </ligand>
</feature>
<dbReference type="PANTHER" id="PTHR30218">
    <property type="entry name" value="POLYPHOSPHATE KINASE"/>
    <property type="match status" value="1"/>
</dbReference>
<evidence type="ECO:0000256" key="6">
    <source>
        <dbReference type="HAMAP-Rule" id="MF_00347"/>
    </source>
</evidence>
<dbReference type="SUPFAM" id="SSF56024">
    <property type="entry name" value="Phospholipase D/nuclease"/>
    <property type="match status" value="2"/>
</dbReference>
<dbReference type="Pfam" id="PF17941">
    <property type="entry name" value="PP_kinase_C_1"/>
    <property type="match status" value="1"/>
</dbReference>
<gene>
    <name evidence="6" type="primary">ppk</name>
    <name evidence="12" type="ORF">OMQ_02178</name>
</gene>
<dbReference type="RefSeq" id="WP_016175939.1">
    <property type="nucleotide sequence ID" value="NZ_KE136390.1"/>
</dbReference>
<dbReference type="GO" id="GO:0006799">
    <property type="term" value="P:polyphosphate biosynthetic process"/>
    <property type="evidence" value="ECO:0007669"/>
    <property type="project" value="UniProtKB-UniRule"/>
</dbReference>
<feature type="active site" description="Phosphohistidine intermediate" evidence="6">
    <location>
        <position position="433"/>
    </location>
</feature>